<dbReference type="EMBL" id="CP011366">
    <property type="protein sequence ID" value="AKG73569.1"/>
    <property type="molecule type" value="Genomic_DNA"/>
</dbReference>
<dbReference type="FunFam" id="3.40.50.720:FF:000311">
    <property type="entry name" value="Ornithine cyclodeaminase"/>
    <property type="match status" value="1"/>
</dbReference>
<dbReference type="Proteomes" id="UP000034029">
    <property type="component" value="Chromosome"/>
</dbReference>
<sequence>MITLTDEQIQKKYMMQHAIQDVENILEDYRNDSIVQAVRTVLPVDDGSSMLYMPCISKASKTSIIKTVSIFPVNKNLPTTQGNILVTDLADGQHKATMDASYLTRLRTGAMTAIATDKLARKDASVLGVIGTGNMAFEQVLGVVEVRRIERIVLFNRTVEKAHDFAERLKAFGVEAEFEVVEDVSEAVASADIINCATQSAEPVFDGEDLTAGVHVNGVGSFKPSMREMDNETIAKAHQIYVDDLEAIQEEAGELMHAVESGIIAWEDIQGSLVDIFDGGFLRGDDAEITLYKCVGAGYFDLAVAGGVMRMFAE</sequence>
<protein>
    <submittedName>
        <fullName evidence="3">Ornithine cyclodeaminase</fullName>
    </submittedName>
</protein>
<evidence type="ECO:0000313" key="5">
    <source>
        <dbReference type="Proteomes" id="UP000183090"/>
    </source>
</evidence>
<evidence type="ECO:0000313" key="4">
    <source>
        <dbReference type="Proteomes" id="UP000034029"/>
    </source>
</evidence>
<gene>
    <name evidence="2" type="ORF">AAT16_04680</name>
    <name evidence="3" type="ORF">SAMN05216235_0172</name>
</gene>
<dbReference type="InterPro" id="IPR003462">
    <property type="entry name" value="ODC_Mu_crystall"/>
</dbReference>
<dbReference type="InterPro" id="IPR023401">
    <property type="entry name" value="ODC_N"/>
</dbReference>
<name>A0A0F7HL54_9STAP</name>
<dbReference type="GO" id="GO:0019752">
    <property type="term" value="P:carboxylic acid metabolic process"/>
    <property type="evidence" value="ECO:0007669"/>
    <property type="project" value="UniProtKB-ARBA"/>
</dbReference>
<dbReference type="PANTHER" id="PTHR13812">
    <property type="entry name" value="KETIMINE REDUCTASE MU-CRYSTALLIN"/>
    <property type="match status" value="1"/>
</dbReference>
<dbReference type="KEGG" id="shv:AAT16_04680"/>
<dbReference type="SUPFAM" id="SSF51735">
    <property type="entry name" value="NAD(P)-binding Rossmann-fold domains"/>
    <property type="match status" value="1"/>
</dbReference>
<reference evidence="2 4" key="1">
    <citation type="journal article" date="2015" name="Int. J. Syst. Evol. Microbiol.">
        <title>Complete genome sequence of Salinicoccus halodurans H3B36, isolated from the Qaidam Basin in China.</title>
        <authorList>
            <person name="Jiang K."/>
            <person name="Xue Y."/>
            <person name="Ma Y."/>
        </authorList>
    </citation>
    <scope>NUCLEOTIDE SEQUENCE [LARGE SCALE GENOMIC DNA]</scope>
    <source>
        <strain evidence="2 4">H3B36</strain>
    </source>
</reference>
<dbReference type="RefSeq" id="WP_046789759.1">
    <property type="nucleotide sequence ID" value="NZ_CP011366.1"/>
</dbReference>
<dbReference type="AlphaFoldDB" id="A0A0F7HL54"/>
<dbReference type="InterPro" id="IPR036291">
    <property type="entry name" value="NAD(P)-bd_dom_sf"/>
</dbReference>
<keyword evidence="4" id="KW-1185">Reference proteome</keyword>
<reference evidence="3 5" key="3">
    <citation type="submission" date="2016-10" db="EMBL/GenBank/DDBJ databases">
        <authorList>
            <person name="Varghese N."/>
            <person name="Submissions S."/>
        </authorList>
    </citation>
    <scope>NUCLEOTIDE SEQUENCE [LARGE SCALE GENOMIC DNA]</scope>
    <source>
        <strain evidence="3 5">CGMCC 1.6501</strain>
    </source>
</reference>
<dbReference type="Pfam" id="PF02423">
    <property type="entry name" value="OCD_Mu_crystall"/>
    <property type="match status" value="1"/>
</dbReference>
<dbReference type="EMBL" id="FOTB01000001">
    <property type="protein sequence ID" value="SFK52727.1"/>
    <property type="molecule type" value="Genomic_DNA"/>
</dbReference>
<dbReference type="Proteomes" id="UP000183090">
    <property type="component" value="Unassembled WGS sequence"/>
</dbReference>
<dbReference type="GO" id="GO:0016491">
    <property type="term" value="F:oxidoreductase activity"/>
    <property type="evidence" value="ECO:0007669"/>
    <property type="project" value="UniProtKB-ARBA"/>
</dbReference>
<evidence type="ECO:0000256" key="1">
    <source>
        <dbReference type="ARBA" id="ARBA00008903"/>
    </source>
</evidence>
<dbReference type="Gene3D" id="3.30.1780.10">
    <property type="entry name" value="ornithine cyclodeaminase, domain 1"/>
    <property type="match status" value="1"/>
</dbReference>
<dbReference type="PIRSF" id="PIRSF001439">
    <property type="entry name" value="CryM"/>
    <property type="match status" value="1"/>
</dbReference>
<dbReference type="OrthoDB" id="9792005at2"/>
<accession>A0A0F7HL54</accession>
<proteinExistence type="inferred from homology"/>
<evidence type="ECO:0000313" key="2">
    <source>
        <dbReference type="EMBL" id="AKG73569.1"/>
    </source>
</evidence>
<dbReference type="GO" id="GO:0005737">
    <property type="term" value="C:cytoplasm"/>
    <property type="evidence" value="ECO:0007669"/>
    <property type="project" value="TreeGrafter"/>
</dbReference>
<evidence type="ECO:0000313" key="3">
    <source>
        <dbReference type="EMBL" id="SFK52727.1"/>
    </source>
</evidence>
<organism evidence="3 5">
    <name type="scientific">Salinicoccus halodurans</name>
    <dbReference type="NCBI Taxonomy" id="407035"/>
    <lineage>
        <taxon>Bacteria</taxon>
        <taxon>Bacillati</taxon>
        <taxon>Bacillota</taxon>
        <taxon>Bacilli</taxon>
        <taxon>Bacillales</taxon>
        <taxon>Staphylococcaceae</taxon>
        <taxon>Salinicoccus</taxon>
    </lineage>
</organism>
<dbReference type="Gene3D" id="3.40.50.720">
    <property type="entry name" value="NAD(P)-binding Rossmann-like Domain"/>
    <property type="match status" value="1"/>
</dbReference>
<dbReference type="PANTHER" id="PTHR13812:SF19">
    <property type="entry name" value="KETIMINE REDUCTASE MU-CRYSTALLIN"/>
    <property type="match status" value="1"/>
</dbReference>
<comment type="similarity">
    <text evidence="1">Belongs to the ornithine cyclodeaminase/mu-crystallin family.</text>
</comment>
<reference evidence="4" key="2">
    <citation type="submission" date="2015-04" db="EMBL/GenBank/DDBJ databases">
        <title>Complete genome sequence of Salinicoccus halodurans strain H3B36, isolated from the Qaidam basin of China.</title>
        <authorList>
            <person name="Ma Y."/>
            <person name="Jiang K."/>
            <person name="Xue Y."/>
        </authorList>
    </citation>
    <scope>NUCLEOTIDE SEQUENCE [LARGE SCALE GENOMIC DNA]</scope>
    <source>
        <strain evidence="4">H3B36</strain>
    </source>
</reference>